<dbReference type="InterPro" id="IPR005119">
    <property type="entry name" value="LysR_subst-bd"/>
</dbReference>
<evidence type="ECO:0000313" key="2">
    <source>
        <dbReference type="EMBL" id="MBL0405295.1"/>
    </source>
</evidence>
<organism evidence="2 3">
    <name type="scientific">Microvirga aerilata</name>
    <dbReference type="NCBI Taxonomy" id="670292"/>
    <lineage>
        <taxon>Bacteria</taxon>
        <taxon>Pseudomonadati</taxon>
        <taxon>Pseudomonadota</taxon>
        <taxon>Alphaproteobacteria</taxon>
        <taxon>Hyphomicrobiales</taxon>
        <taxon>Methylobacteriaceae</taxon>
        <taxon>Microvirga</taxon>
    </lineage>
</organism>
<name>A0A936ZCI6_9HYPH</name>
<dbReference type="Proteomes" id="UP000605848">
    <property type="component" value="Unassembled WGS sequence"/>
</dbReference>
<comment type="caution">
    <text evidence="2">The sequence shown here is derived from an EMBL/GenBank/DDBJ whole genome shotgun (WGS) entry which is preliminary data.</text>
</comment>
<reference evidence="2" key="1">
    <citation type="submission" date="2021-01" db="EMBL/GenBank/DDBJ databases">
        <title>Microvirga sp.</title>
        <authorList>
            <person name="Kim M.K."/>
        </authorList>
    </citation>
    <scope>NUCLEOTIDE SEQUENCE</scope>
    <source>
        <strain evidence="2">5420S-16</strain>
    </source>
</reference>
<protein>
    <recommendedName>
        <fullName evidence="1">LysR substrate-binding domain-containing protein</fullName>
    </recommendedName>
</protein>
<accession>A0A936ZCI6</accession>
<dbReference type="AlphaFoldDB" id="A0A936ZCI6"/>
<evidence type="ECO:0000259" key="1">
    <source>
        <dbReference type="Pfam" id="PF03466"/>
    </source>
</evidence>
<dbReference type="SUPFAM" id="SSF53850">
    <property type="entry name" value="Periplasmic binding protein-like II"/>
    <property type="match status" value="1"/>
</dbReference>
<dbReference type="Gene3D" id="3.40.190.290">
    <property type="match status" value="1"/>
</dbReference>
<sequence length="123" mass="13206">MAGPIRMEDLRDHTQILLSSGLEVSGAKDYGALAVNRWRVNDLRLRHHLLLAGTGWSSMPRHLVAEDLQAGRLVALTLDAASAAEQPPDLPLSVAHLRTKALGPAGRWLSDRLAENGAGSEDA</sequence>
<evidence type="ECO:0000313" key="3">
    <source>
        <dbReference type="Proteomes" id="UP000605848"/>
    </source>
</evidence>
<gene>
    <name evidence="2" type="ORF">JKG68_15095</name>
</gene>
<dbReference type="Pfam" id="PF03466">
    <property type="entry name" value="LysR_substrate"/>
    <property type="match status" value="1"/>
</dbReference>
<keyword evidence="3" id="KW-1185">Reference proteome</keyword>
<proteinExistence type="predicted"/>
<feature type="domain" description="LysR substrate-binding" evidence="1">
    <location>
        <begin position="3"/>
        <end position="116"/>
    </location>
</feature>
<dbReference type="EMBL" id="JAEQMY010000020">
    <property type="protein sequence ID" value="MBL0405295.1"/>
    <property type="molecule type" value="Genomic_DNA"/>
</dbReference>